<evidence type="ECO:0000256" key="7">
    <source>
        <dbReference type="ARBA" id="ARBA00022692"/>
    </source>
</evidence>
<evidence type="ECO:0000313" key="19">
    <source>
        <dbReference type="Proteomes" id="UP001597178"/>
    </source>
</evidence>
<dbReference type="InterPro" id="IPR003660">
    <property type="entry name" value="HAMP_dom"/>
</dbReference>
<comment type="catalytic activity">
    <reaction evidence="1">
        <text>ATP + protein L-histidine = ADP + protein N-phospho-L-histidine.</text>
        <dbReference type="EC" id="2.7.13.3"/>
    </reaction>
</comment>
<dbReference type="PANTHER" id="PTHR45528:SF1">
    <property type="entry name" value="SENSOR HISTIDINE KINASE CPXA"/>
    <property type="match status" value="1"/>
</dbReference>
<keyword evidence="10 18" id="KW-0067">ATP-binding</keyword>
<proteinExistence type="predicted"/>
<keyword evidence="4" id="KW-1003">Cell membrane</keyword>
<dbReference type="SUPFAM" id="SSF55874">
    <property type="entry name" value="ATPase domain of HSP90 chaperone/DNA topoisomerase II/histidine kinase"/>
    <property type="match status" value="1"/>
</dbReference>
<keyword evidence="6" id="KW-0808">Transferase</keyword>
<dbReference type="PROSITE" id="PS50109">
    <property type="entry name" value="HIS_KIN"/>
    <property type="match status" value="1"/>
</dbReference>
<organism evidence="18 19">
    <name type="scientific">Lentibacillus salinarum</name>
    <dbReference type="NCBI Taxonomy" id="446820"/>
    <lineage>
        <taxon>Bacteria</taxon>
        <taxon>Bacillati</taxon>
        <taxon>Bacillota</taxon>
        <taxon>Bacilli</taxon>
        <taxon>Bacillales</taxon>
        <taxon>Bacillaceae</taxon>
        <taxon>Lentibacillus</taxon>
    </lineage>
</organism>
<dbReference type="InterPro" id="IPR050398">
    <property type="entry name" value="HssS/ArlS-like"/>
</dbReference>
<feature type="domain" description="HAMP" evidence="17">
    <location>
        <begin position="183"/>
        <end position="235"/>
    </location>
</feature>
<evidence type="ECO:0000313" key="18">
    <source>
        <dbReference type="EMBL" id="MFD1363212.1"/>
    </source>
</evidence>
<keyword evidence="8" id="KW-0547">Nucleotide-binding</keyword>
<evidence type="ECO:0000256" key="8">
    <source>
        <dbReference type="ARBA" id="ARBA00022741"/>
    </source>
</evidence>
<keyword evidence="11 15" id="KW-1133">Transmembrane helix</keyword>
<feature type="transmembrane region" description="Helical" evidence="15">
    <location>
        <begin position="163"/>
        <end position="185"/>
    </location>
</feature>
<dbReference type="SUPFAM" id="SSF158472">
    <property type="entry name" value="HAMP domain-like"/>
    <property type="match status" value="1"/>
</dbReference>
<feature type="transmembrane region" description="Helical" evidence="15">
    <location>
        <begin position="6"/>
        <end position="29"/>
    </location>
</feature>
<evidence type="ECO:0000256" key="9">
    <source>
        <dbReference type="ARBA" id="ARBA00022777"/>
    </source>
</evidence>
<name>A0ABW3ZZJ5_9BACI</name>
<sequence length="463" mass="52951">MFNKLSFKIGLLFFVFILIIESLLFFILYTNLVNDRVEEVMDNLLARGNTHSAVLEDNFESPTLKHVGLMEAPSDYAVIITDATGNILINSDPVEEEMLEVIEHTDYEDMPIEGEIVEERWNEREYIVTDSPITIDGAHQGHVFMFAHTNIVKRIVDQLSDQFFVVGIITILLTIITIFILSRFITLPLIKIKEATEQLSEGKNNVKLSKERNDELGELANSITRLSQDLDRLKNERNEFLASISHELRTPLTYIKGYADVINRRDMNEAEVKEYTAIIREETEHLSLLIKNLFELARLDQSRFVIEREEVRLCDLIQSVADRMRPLFKEKQVTYTVNCADNSVLAFVDPKRFQQVLLNILDNAKKHSYEGGEVVLKVTHTAEEIYLTVSDEGEGIPKEDLPHIFERLYRVEKSRSRESGGSGLGLAIAKEIVESHGGRIVIDSKRGRGTCVRITLMRGDHIE</sequence>
<dbReference type="GO" id="GO:0005524">
    <property type="term" value="F:ATP binding"/>
    <property type="evidence" value="ECO:0007669"/>
    <property type="project" value="UniProtKB-KW"/>
</dbReference>
<dbReference type="RefSeq" id="WP_382402460.1">
    <property type="nucleotide sequence ID" value="NZ_JBHTNH010000029.1"/>
</dbReference>
<dbReference type="InterPro" id="IPR036890">
    <property type="entry name" value="HATPase_C_sf"/>
</dbReference>
<dbReference type="InterPro" id="IPR003594">
    <property type="entry name" value="HATPase_dom"/>
</dbReference>
<dbReference type="Pfam" id="PF00512">
    <property type="entry name" value="HisKA"/>
    <property type="match status" value="1"/>
</dbReference>
<keyword evidence="19" id="KW-1185">Reference proteome</keyword>
<evidence type="ECO:0000256" key="13">
    <source>
        <dbReference type="ARBA" id="ARBA00023136"/>
    </source>
</evidence>
<dbReference type="SMART" id="SM00388">
    <property type="entry name" value="HisKA"/>
    <property type="match status" value="1"/>
</dbReference>
<evidence type="ECO:0000259" key="17">
    <source>
        <dbReference type="PROSITE" id="PS50885"/>
    </source>
</evidence>
<dbReference type="SUPFAM" id="SSF47384">
    <property type="entry name" value="Homodimeric domain of signal transducing histidine kinase"/>
    <property type="match status" value="1"/>
</dbReference>
<dbReference type="Pfam" id="PF02518">
    <property type="entry name" value="HATPase_c"/>
    <property type="match status" value="1"/>
</dbReference>
<evidence type="ECO:0000256" key="2">
    <source>
        <dbReference type="ARBA" id="ARBA00004651"/>
    </source>
</evidence>
<comment type="subcellular location">
    <subcellularLocation>
        <location evidence="2">Cell membrane</location>
        <topology evidence="2">Multi-pass membrane protein</topology>
    </subcellularLocation>
</comment>
<dbReference type="InterPro" id="IPR003661">
    <property type="entry name" value="HisK_dim/P_dom"/>
</dbReference>
<protein>
    <recommendedName>
        <fullName evidence="3">histidine kinase</fullName>
        <ecNumber evidence="3">2.7.13.3</ecNumber>
    </recommendedName>
</protein>
<feature type="coiled-coil region" evidence="14">
    <location>
        <begin position="192"/>
        <end position="243"/>
    </location>
</feature>
<dbReference type="CDD" id="cd00082">
    <property type="entry name" value="HisKA"/>
    <property type="match status" value="1"/>
</dbReference>
<dbReference type="Proteomes" id="UP001597178">
    <property type="component" value="Unassembled WGS sequence"/>
</dbReference>
<dbReference type="CDD" id="cd06225">
    <property type="entry name" value="HAMP"/>
    <property type="match status" value="1"/>
</dbReference>
<reference evidence="19" key="1">
    <citation type="journal article" date="2019" name="Int. J. Syst. Evol. Microbiol.">
        <title>The Global Catalogue of Microorganisms (GCM) 10K type strain sequencing project: providing services to taxonomists for standard genome sequencing and annotation.</title>
        <authorList>
            <consortium name="The Broad Institute Genomics Platform"/>
            <consortium name="The Broad Institute Genome Sequencing Center for Infectious Disease"/>
            <person name="Wu L."/>
            <person name="Ma J."/>
        </authorList>
    </citation>
    <scope>NUCLEOTIDE SEQUENCE [LARGE SCALE GENOMIC DNA]</scope>
    <source>
        <strain evidence="19">CCUG 54822</strain>
    </source>
</reference>
<keyword evidence="13 15" id="KW-0472">Membrane</keyword>
<dbReference type="Gene3D" id="3.30.565.10">
    <property type="entry name" value="Histidine kinase-like ATPase, C-terminal domain"/>
    <property type="match status" value="1"/>
</dbReference>
<dbReference type="EMBL" id="JBHTNH010000029">
    <property type="protein sequence ID" value="MFD1363212.1"/>
    <property type="molecule type" value="Genomic_DNA"/>
</dbReference>
<dbReference type="SMART" id="SM00387">
    <property type="entry name" value="HATPase_c"/>
    <property type="match status" value="1"/>
</dbReference>
<comment type="caution">
    <text evidence="18">The sequence shown here is derived from an EMBL/GenBank/DDBJ whole genome shotgun (WGS) entry which is preliminary data.</text>
</comment>
<evidence type="ECO:0000256" key="15">
    <source>
        <dbReference type="SAM" id="Phobius"/>
    </source>
</evidence>
<keyword evidence="9" id="KW-0418">Kinase</keyword>
<keyword evidence="7 15" id="KW-0812">Transmembrane</keyword>
<dbReference type="EC" id="2.7.13.3" evidence="3"/>
<dbReference type="PRINTS" id="PR00344">
    <property type="entry name" value="BCTRLSENSOR"/>
</dbReference>
<dbReference type="InterPro" id="IPR005467">
    <property type="entry name" value="His_kinase_dom"/>
</dbReference>
<dbReference type="Pfam" id="PF00672">
    <property type="entry name" value="HAMP"/>
    <property type="match status" value="1"/>
</dbReference>
<dbReference type="CDD" id="cd00075">
    <property type="entry name" value="HATPase"/>
    <property type="match status" value="1"/>
</dbReference>
<evidence type="ECO:0000256" key="3">
    <source>
        <dbReference type="ARBA" id="ARBA00012438"/>
    </source>
</evidence>
<evidence type="ECO:0000256" key="14">
    <source>
        <dbReference type="SAM" id="Coils"/>
    </source>
</evidence>
<dbReference type="InterPro" id="IPR036097">
    <property type="entry name" value="HisK_dim/P_sf"/>
</dbReference>
<dbReference type="Gene3D" id="6.10.340.10">
    <property type="match status" value="1"/>
</dbReference>
<evidence type="ECO:0000256" key="1">
    <source>
        <dbReference type="ARBA" id="ARBA00000085"/>
    </source>
</evidence>
<dbReference type="Gene3D" id="1.10.287.130">
    <property type="match status" value="1"/>
</dbReference>
<keyword evidence="14" id="KW-0175">Coiled coil</keyword>
<evidence type="ECO:0000256" key="11">
    <source>
        <dbReference type="ARBA" id="ARBA00022989"/>
    </source>
</evidence>
<dbReference type="SMART" id="SM00304">
    <property type="entry name" value="HAMP"/>
    <property type="match status" value="1"/>
</dbReference>
<evidence type="ECO:0000256" key="6">
    <source>
        <dbReference type="ARBA" id="ARBA00022679"/>
    </source>
</evidence>
<keyword evidence="12" id="KW-0902">Two-component regulatory system</keyword>
<accession>A0ABW3ZZJ5</accession>
<evidence type="ECO:0000256" key="12">
    <source>
        <dbReference type="ARBA" id="ARBA00023012"/>
    </source>
</evidence>
<evidence type="ECO:0000259" key="16">
    <source>
        <dbReference type="PROSITE" id="PS50109"/>
    </source>
</evidence>
<feature type="domain" description="Histidine kinase" evidence="16">
    <location>
        <begin position="243"/>
        <end position="460"/>
    </location>
</feature>
<dbReference type="InterPro" id="IPR004358">
    <property type="entry name" value="Sig_transdc_His_kin-like_C"/>
</dbReference>
<dbReference type="PROSITE" id="PS50885">
    <property type="entry name" value="HAMP"/>
    <property type="match status" value="1"/>
</dbReference>
<evidence type="ECO:0000256" key="4">
    <source>
        <dbReference type="ARBA" id="ARBA00022475"/>
    </source>
</evidence>
<evidence type="ECO:0000256" key="10">
    <source>
        <dbReference type="ARBA" id="ARBA00022840"/>
    </source>
</evidence>
<evidence type="ECO:0000256" key="5">
    <source>
        <dbReference type="ARBA" id="ARBA00022553"/>
    </source>
</evidence>
<gene>
    <name evidence="18" type="ORF">ACFQ4A_16310</name>
</gene>
<dbReference type="PANTHER" id="PTHR45528">
    <property type="entry name" value="SENSOR HISTIDINE KINASE CPXA"/>
    <property type="match status" value="1"/>
</dbReference>
<keyword evidence="5" id="KW-0597">Phosphoprotein</keyword>